<name>A0ABM1YND3_AEDAL</name>
<evidence type="ECO:0000313" key="2">
    <source>
        <dbReference type="Proteomes" id="UP000069940"/>
    </source>
</evidence>
<accession>A0ABM1YND3</accession>
<dbReference type="RefSeq" id="XP_062713776.1">
    <property type="nucleotide sequence ID" value="XM_062857792.1"/>
</dbReference>
<dbReference type="GeneID" id="115267475"/>
<evidence type="ECO:0000313" key="1">
    <source>
        <dbReference type="EnsemblMetazoa" id="AALFPA23_010711.P15045"/>
    </source>
</evidence>
<sequence length="314" mass="36515">MIKEGEMLLEPMEVGKFLFEMNLDQFTELKRAGQYRYKLTYKKPQDTEKILNSAKILKEYNYRAFIPKMLTETTGVINQIPTSLTEREIYEKIISTKKVIRVERIKRKKDDQLVNTRSVKITVEGSELPRVVHLYGVPVKPEIYIYPVRICNKCWRIGHKAAACKGKQTCKRCGKVINEEHTGCNDNTPAKCKNCGKNHLPTDIQCPERQRREHINVAMTVNKMTYAEAEEMYPKTQNRFAVLESIDEFPGLERPNRQVTGFRQVERPSKRIDYSKIIEKLSKPAKKPAIVKNTFPQVEQIPEQKVQSTKLKTH</sequence>
<organism evidence="1 2">
    <name type="scientific">Aedes albopictus</name>
    <name type="common">Asian tiger mosquito</name>
    <name type="synonym">Stegomyia albopicta</name>
    <dbReference type="NCBI Taxonomy" id="7160"/>
    <lineage>
        <taxon>Eukaryota</taxon>
        <taxon>Metazoa</taxon>
        <taxon>Ecdysozoa</taxon>
        <taxon>Arthropoda</taxon>
        <taxon>Hexapoda</taxon>
        <taxon>Insecta</taxon>
        <taxon>Pterygota</taxon>
        <taxon>Neoptera</taxon>
        <taxon>Endopterygota</taxon>
        <taxon>Diptera</taxon>
        <taxon>Nematocera</taxon>
        <taxon>Culicoidea</taxon>
        <taxon>Culicidae</taxon>
        <taxon>Culicinae</taxon>
        <taxon>Aedini</taxon>
        <taxon>Aedes</taxon>
        <taxon>Stegomyia</taxon>
    </lineage>
</organism>
<reference evidence="2" key="1">
    <citation type="journal article" date="2015" name="Proc. Natl. Acad. Sci. U.S.A.">
        <title>Genome sequence of the Asian Tiger mosquito, Aedes albopictus, reveals insights into its biology, genetics, and evolution.</title>
        <authorList>
            <person name="Chen X.G."/>
            <person name="Jiang X."/>
            <person name="Gu J."/>
            <person name="Xu M."/>
            <person name="Wu Y."/>
            <person name="Deng Y."/>
            <person name="Zhang C."/>
            <person name="Bonizzoni M."/>
            <person name="Dermauw W."/>
            <person name="Vontas J."/>
            <person name="Armbruster P."/>
            <person name="Huang X."/>
            <person name="Yang Y."/>
            <person name="Zhang H."/>
            <person name="He W."/>
            <person name="Peng H."/>
            <person name="Liu Y."/>
            <person name="Wu K."/>
            <person name="Chen J."/>
            <person name="Lirakis M."/>
            <person name="Topalis P."/>
            <person name="Van Leeuwen T."/>
            <person name="Hall A.B."/>
            <person name="Jiang X."/>
            <person name="Thorpe C."/>
            <person name="Mueller R.L."/>
            <person name="Sun C."/>
            <person name="Waterhouse R.M."/>
            <person name="Yan G."/>
            <person name="Tu Z.J."/>
            <person name="Fang X."/>
            <person name="James A.A."/>
        </authorList>
    </citation>
    <scope>NUCLEOTIDE SEQUENCE [LARGE SCALE GENOMIC DNA]</scope>
    <source>
        <strain evidence="2">Foshan</strain>
    </source>
</reference>
<proteinExistence type="predicted"/>
<dbReference type="EnsemblMetazoa" id="AALFPA23_010711.R15045">
    <property type="protein sequence ID" value="AALFPA23_010711.P15045"/>
    <property type="gene ID" value="AALFPA23_010711"/>
</dbReference>
<dbReference type="Proteomes" id="UP000069940">
    <property type="component" value="Unassembled WGS sequence"/>
</dbReference>
<reference evidence="1" key="2">
    <citation type="submission" date="2025-05" db="UniProtKB">
        <authorList>
            <consortium name="EnsemblMetazoa"/>
        </authorList>
    </citation>
    <scope>IDENTIFICATION</scope>
    <source>
        <strain evidence="1">Foshan</strain>
    </source>
</reference>
<protein>
    <submittedName>
        <fullName evidence="1">Uncharacterized protein</fullName>
    </submittedName>
</protein>
<keyword evidence="2" id="KW-1185">Reference proteome</keyword>